<feature type="compositionally biased region" description="Low complexity" evidence="1">
    <location>
        <begin position="69"/>
        <end position="110"/>
    </location>
</feature>
<dbReference type="OrthoDB" id="4025857at2759"/>
<dbReference type="EMBL" id="CH981524">
    <property type="protein sequence ID" value="EDK42329.1"/>
    <property type="molecule type" value="Genomic_DNA"/>
</dbReference>
<feature type="region of interest" description="Disordered" evidence="1">
    <location>
        <begin position="1"/>
        <end position="42"/>
    </location>
</feature>
<feature type="compositionally biased region" description="Polar residues" evidence="1">
    <location>
        <begin position="118"/>
        <end position="127"/>
    </location>
</feature>
<dbReference type="AlphaFoldDB" id="A5DT21"/>
<protein>
    <submittedName>
        <fullName evidence="2">Uncharacterized protein</fullName>
    </submittedName>
</protein>
<proteinExistence type="predicted"/>
<feature type="region of interest" description="Disordered" evidence="1">
    <location>
        <begin position="364"/>
        <end position="402"/>
    </location>
</feature>
<reference evidence="2 3" key="1">
    <citation type="journal article" date="2009" name="Nature">
        <title>Evolution of pathogenicity and sexual reproduction in eight Candida genomes.</title>
        <authorList>
            <person name="Butler G."/>
            <person name="Rasmussen M.D."/>
            <person name="Lin M.F."/>
            <person name="Santos M.A."/>
            <person name="Sakthikumar S."/>
            <person name="Munro C.A."/>
            <person name="Rheinbay E."/>
            <person name="Grabherr M."/>
            <person name="Forche A."/>
            <person name="Reedy J.L."/>
            <person name="Agrafioti I."/>
            <person name="Arnaud M.B."/>
            <person name="Bates S."/>
            <person name="Brown A.J."/>
            <person name="Brunke S."/>
            <person name="Costanzo M.C."/>
            <person name="Fitzpatrick D.A."/>
            <person name="de Groot P.W."/>
            <person name="Harris D."/>
            <person name="Hoyer L.L."/>
            <person name="Hube B."/>
            <person name="Klis F.M."/>
            <person name="Kodira C."/>
            <person name="Lennard N."/>
            <person name="Logue M.E."/>
            <person name="Martin R."/>
            <person name="Neiman A.M."/>
            <person name="Nikolaou E."/>
            <person name="Quail M.A."/>
            <person name="Quinn J."/>
            <person name="Santos M.C."/>
            <person name="Schmitzberger F.F."/>
            <person name="Sherlock G."/>
            <person name="Shah P."/>
            <person name="Silverstein K.A."/>
            <person name="Skrzypek M.S."/>
            <person name="Soll D."/>
            <person name="Staggs R."/>
            <person name="Stansfield I."/>
            <person name="Stumpf M.P."/>
            <person name="Sudbery P.E."/>
            <person name="Srikantha T."/>
            <person name="Zeng Q."/>
            <person name="Berman J."/>
            <person name="Berriman M."/>
            <person name="Heitman J."/>
            <person name="Gow N.A."/>
            <person name="Lorenz M.C."/>
            <person name="Birren B.W."/>
            <person name="Kellis M."/>
            <person name="Cuomo C.A."/>
        </authorList>
    </citation>
    <scope>NUCLEOTIDE SEQUENCE [LARGE SCALE GENOMIC DNA]</scope>
    <source>
        <strain evidence="3">ATCC 11503 / BCRC 21390 / CBS 2605 / JCM 1781 / NBRC 1676 / NRRL YB-4239</strain>
    </source>
</reference>
<dbReference type="VEuPathDB" id="FungiDB:LELG_00507"/>
<evidence type="ECO:0000313" key="3">
    <source>
        <dbReference type="Proteomes" id="UP000001996"/>
    </source>
</evidence>
<feature type="compositionally biased region" description="Low complexity" evidence="1">
    <location>
        <begin position="450"/>
        <end position="486"/>
    </location>
</feature>
<feature type="compositionally biased region" description="Polar residues" evidence="1">
    <location>
        <begin position="13"/>
        <end position="25"/>
    </location>
</feature>
<feature type="region of interest" description="Disordered" evidence="1">
    <location>
        <begin position="414"/>
        <end position="495"/>
    </location>
</feature>
<dbReference type="GeneID" id="5235559"/>
<evidence type="ECO:0000313" key="2">
    <source>
        <dbReference type="EMBL" id="EDK42329.1"/>
    </source>
</evidence>
<evidence type="ECO:0000256" key="1">
    <source>
        <dbReference type="SAM" id="MobiDB-lite"/>
    </source>
</evidence>
<keyword evidence="3" id="KW-1185">Reference proteome</keyword>
<dbReference type="Proteomes" id="UP000001996">
    <property type="component" value="Unassembled WGS sequence"/>
</dbReference>
<name>A5DT21_LODEL</name>
<organism evidence="2 3">
    <name type="scientific">Lodderomyces elongisporus (strain ATCC 11503 / CBS 2605 / JCM 1781 / NBRC 1676 / NRRL YB-4239)</name>
    <name type="common">Yeast</name>
    <name type="synonym">Saccharomyces elongisporus</name>
    <dbReference type="NCBI Taxonomy" id="379508"/>
    <lineage>
        <taxon>Eukaryota</taxon>
        <taxon>Fungi</taxon>
        <taxon>Dikarya</taxon>
        <taxon>Ascomycota</taxon>
        <taxon>Saccharomycotina</taxon>
        <taxon>Pichiomycetes</taxon>
        <taxon>Debaryomycetaceae</taxon>
        <taxon>Candida/Lodderomyces clade</taxon>
        <taxon>Lodderomyces</taxon>
    </lineage>
</organism>
<feature type="compositionally biased region" description="Low complexity" evidence="1">
    <location>
        <begin position="323"/>
        <end position="336"/>
    </location>
</feature>
<dbReference type="KEGG" id="lel:PVL30_000492"/>
<feature type="region of interest" description="Disordered" evidence="1">
    <location>
        <begin position="307"/>
        <end position="336"/>
    </location>
</feature>
<gene>
    <name evidence="2" type="ORF">LELG_00507</name>
</gene>
<sequence length="688" mass="76329">MSTVSANMAGKPHNSTRSRPMSLYTTPPLELPEEPDLDSSNTKELQNLNNQKFTYRLLTFSVNLPSSVNSTSPTAPSTTTTTTNNNNNKNNNINNNINNNTTTTTTKSATRNIKEPQRQPSTNNSPLKTGLRTPMANGASFSQTPSAPPSPKTPTNEIFISTCKEPMFELKTPQTDFKKTPTKRMSLPPNYLEPHSPFLKQQNESLLEEKPNIKSPSRIFKRLSGMFGRHTTKSLPTGKQLTDLGKENDLKKHYGGELQQQPQTNRTVYKTQKFQTTPTTLPTHTFVFPALNRFDTLSEKQIKTLSLSSKTSSLSPQNNIFQNTPQSSYPPSNNNSDLIDVSKIDINDSTFTVYDTTIDSFDTSIPIRSPARPCPTTLSTPKREKSTNSSIRNKSSEKRYSSVDGYLSVPEVKVSSPGQYPNDVVMPIPEPNPSSKPSVVAPRRSSTLRSHSNIASTTSNTSNISNTSTTGNTSNTNFNTTPTRSRSNSKKASNRHLIAGPPSAYPSSHLVHSTPASEADSILKLNIYLQEYNTPLQLQLQLQLPLQLQLLLILLLDGKQLNQSANFIAIKLRKDKLRNINELINVILFKIMTKRQDINVNDVKLSIFFRDPALKPIVLKDCIGGHRPNSIAAASPTKTKSPISIYTPTLSEGEKNAFGQAQEIYINSDALLLDYVQLKRKLYIKAQF</sequence>
<feature type="region of interest" description="Disordered" evidence="1">
    <location>
        <begin position="65"/>
        <end position="155"/>
    </location>
</feature>
<accession>A5DT21</accession>
<dbReference type="HOGENOM" id="CLU_400127_0_0_1"/>
<dbReference type="InParanoid" id="A5DT21"/>